<comment type="caution">
    <text evidence="1">The sequence shown here is derived from an EMBL/GenBank/DDBJ whole genome shotgun (WGS) entry which is preliminary data.</text>
</comment>
<organism evidence="1 2">
    <name type="scientific">Faecalibacterium prausnitzii</name>
    <dbReference type="NCBI Taxonomy" id="853"/>
    <lineage>
        <taxon>Bacteria</taxon>
        <taxon>Bacillati</taxon>
        <taxon>Bacillota</taxon>
        <taxon>Clostridia</taxon>
        <taxon>Eubacteriales</taxon>
        <taxon>Oscillospiraceae</taxon>
        <taxon>Faecalibacterium</taxon>
    </lineage>
</organism>
<gene>
    <name evidence="1" type="ORF">DWZ25_00195</name>
</gene>
<reference evidence="1 2" key="1">
    <citation type="submission" date="2018-08" db="EMBL/GenBank/DDBJ databases">
        <title>A genome reference for cultivated species of the human gut microbiota.</title>
        <authorList>
            <person name="Zou Y."/>
            <person name="Xue W."/>
            <person name="Luo G."/>
        </authorList>
    </citation>
    <scope>NUCLEOTIDE SEQUENCE [LARGE SCALE GENOMIC DNA]</scope>
    <source>
        <strain evidence="1 2">AF31-14AC</strain>
    </source>
</reference>
<proteinExistence type="predicted"/>
<dbReference type="RefSeq" id="WP_117529355.1">
    <property type="nucleotide sequence ID" value="NZ_QVES01000001.1"/>
</dbReference>
<dbReference type="EMBL" id="QVES01000001">
    <property type="protein sequence ID" value="RGB90245.1"/>
    <property type="molecule type" value="Genomic_DNA"/>
</dbReference>
<name>A0A3E2U274_9FIRM</name>
<evidence type="ECO:0000313" key="2">
    <source>
        <dbReference type="Proteomes" id="UP000260782"/>
    </source>
</evidence>
<evidence type="ECO:0008006" key="3">
    <source>
        <dbReference type="Google" id="ProtNLM"/>
    </source>
</evidence>
<dbReference type="AlphaFoldDB" id="A0A3E2U274"/>
<protein>
    <recommendedName>
        <fullName evidence="3">DUF3846 domain-containing protein</fullName>
    </recommendedName>
</protein>
<sequence length="128" mass="14166">MNRYMIYMPVGTQGRLIPCGRDGSLTLGEMETLVDGFIDVLDSSLEPEWAREPVDGIRLVVGEYARLCGAKRNDKATWLYCRQDGDLIAGDVLLCAAVDGDLIGFTKPVAKTICEEFGIDMEDDAWKD</sequence>
<dbReference type="Proteomes" id="UP000260782">
    <property type="component" value="Unassembled WGS sequence"/>
</dbReference>
<accession>A0A3E2U274</accession>
<evidence type="ECO:0000313" key="1">
    <source>
        <dbReference type="EMBL" id="RGB90245.1"/>
    </source>
</evidence>